<dbReference type="EMBL" id="CP043661">
    <property type="protein sequence ID" value="QNE20599.1"/>
    <property type="molecule type" value="Genomic_DNA"/>
</dbReference>
<evidence type="ECO:0000256" key="2">
    <source>
        <dbReference type="ARBA" id="ARBA00023043"/>
    </source>
</evidence>
<dbReference type="SUPFAM" id="SSF48403">
    <property type="entry name" value="Ankyrin repeat"/>
    <property type="match status" value="1"/>
</dbReference>
<dbReference type="InterPro" id="IPR036770">
    <property type="entry name" value="Ankyrin_rpt-contain_sf"/>
</dbReference>
<dbReference type="SMART" id="SM00248">
    <property type="entry name" value="ANK"/>
    <property type="match status" value="1"/>
</dbReference>
<evidence type="ECO:0000313" key="6">
    <source>
        <dbReference type="Proteomes" id="UP000515563"/>
    </source>
</evidence>
<dbReference type="PANTHER" id="PTHR24201">
    <property type="entry name" value="ANK_REP_REGION DOMAIN-CONTAINING PROTEIN"/>
    <property type="match status" value="1"/>
</dbReference>
<dbReference type="Pfam" id="PF12796">
    <property type="entry name" value="Ank_2"/>
    <property type="match status" value="1"/>
</dbReference>
<evidence type="ECO:0000259" key="4">
    <source>
        <dbReference type="Pfam" id="PF12867"/>
    </source>
</evidence>
<protein>
    <recommendedName>
        <fullName evidence="4">DinB-like domain-containing protein</fullName>
    </recommendedName>
</protein>
<dbReference type="PROSITE" id="PS50088">
    <property type="entry name" value="ANK_REPEAT"/>
    <property type="match status" value="1"/>
</dbReference>
<dbReference type="Gene3D" id="1.25.40.20">
    <property type="entry name" value="Ankyrin repeat-containing domain"/>
    <property type="match status" value="1"/>
</dbReference>
<dbReference type="KEGG" id="kqi:F1D05_25180"/>
<keyword evidence="2 3" id="KW-0040">ANK repeat</keyword>
<dbReference type="Pfam" id="PF12867">
    <property type="entry name" value="DinB_2"/>
    <property type="match status" value="1"/>
</dbReference>
<dbReference type="AlphaFoldDB" id="A0A7G6X2Y4"/>
<evidence type="ECO:0000313" key="5">
    <source>
        <dbReference type="EMBL" id="QNE20599.1"/>
    </source>
</evidence>
<organism evidence="5 6">
    <name type="scientific">Kribbella qitaiheensis</name>
    <dbReference type="NCBI Taxonomy" id="1544730"/>
    <lineage>
        <taxon>Bacteria</taxon>
        <taxon>Bacillati</taxon>
        <taxon>Actinomycetota</taxon>
        <taxon>Actinomycetes</taxon>
        <taxon>Propionibacteriales</taxon>
        <taxon>Kribbellaceae</taxon>
        <taxon>Kribbella</taxon>
    </lineage>
</organism>
<dbReference type="InterPro" id="IPR002110">
    <property type="entry name" value="Ankyrin_rpt"/>
</dbReference>
<dbReference type="Proteomes" id="UP000515563">
    <property type="component" value="Chromosome"/>
</dbReference>
<feature type="domain" description="DinB-like" evidence="4">
    <location>
        <begin position="14"/>
        <end position="162"/>
    </location>
</feature>
<proteinExistence type="predicted"/>
<dbReference type="InterPro" id="IPR050776">
    <property type="entry name" value="Ank_Repeat/CDKN_Inhibitor"/>
</dbReference>
<accession>A0A7G6X2Y4</accession>
<dbReference type="InterPro" id="IPR034660">
    <property type="entry name" value="DinB/YfiT-like"/>
</dbReference>
<reference evidence="5 6" key="2">
    <citation type="journal article" date="2020" name="Microbiol. Resour. Announc.">
        <title>Antarctic desert soil bacteria exhibit high novel natural product potential, evaluated through long-read genome sequencing and comparative genomics.</title>
        <authorList>
            <person name="Benaud N."/>
            <person name="Edwards R.J."/>
            <person name="Amos T.G."/>
            <person name="D'Agostino P.M."/>
            <person name="Gutierrez-Chavez C."/>
            <person name="Montgomery K."/>
            <person name="Nicetic I."/>
            <person name="Ferrari B.C."/>
        </authorList>
    </citation>
    <scope>NUCLEOTIDE SEQUENCE [LARGE SCALE GENOMIC DNA]</scope>
    <source>
        <strain evidence="5 6">SPB151</strain>
    </source>
</reference>
<dbReference type="Gene3D" id="1.20.120.450">
    <property type="entry name" value="dinb family like domain"/>
    <property type="match status" value="1"/>
</dbReference>
<dbReference type="RefSeq" id="WP_185442992.1">
    <property type="nucleotide sequence ID" value="NZ_CP043661.1"/>
</dbReference>
<keyword evidence="6" id="KW-1185">Reference proteome</keyword>
<feature type="repeat" description="ANK" evidence="3">
    <location>
        <begin position="237"/>
        <end position="269"/>
    </location>
</feature>
<dbReference type="InterPro" id="IPR024775">
    <property type="entry name" value="DinB-like"/>
</dbReference>
<sequence length="294" mass="31953">MTTLKQNLLALSHFAWQRLRARVEGLTDDEYFWEPFAGSWSVRETADGFKADFSPLPPDPPPFTTIAWRMTHIIDILQAERTATWFGHEPAPTDGIPPVPGSSAEAIKAMEHAYAVWHDRLDSLSQEDLDRPMGTVAGPYAADDGTSFALHILDELIHHGAEVGVVRDVYAGEQTEADPVVAALLQGDRAESVSADVLDRVRQQRPALIAEAVGAQRWAAVPLLIELGFDVNARTTSGASPAHIAAGAGHLSVLRLLAEHGADLSATDPQFQATPLGWAQWFKQPETADFLAAR</sequence>
<reference evidence="6" key="1">
    <citation type="submission" date="2019-09" db="EMBL/GenBank/DDBJ databases">
        <title>Antimicrobial potential of Antarctic Bacteria.</title>
        <authorList>
            <person name="Benaud N."/>
            <person name="Edwards R.J."/>
            <person name="Ferrari B.C."/>
        </authorList>
    </citation>
    <scope>NUCLEOTIDE SEQUENCE [LARGE SCALE GENOMIC DNA]</scope>
    <source>
        <strain evidence="6">SPB151</strain>
    </source>
</reference>
<name>A0A7G6X2Y4_9ACTN</name>
<keyword evidence="1" id="KW-0677">Repeat</keyword>
<dbReference type="SUPFAM" id="SSF109854">
    <property type="entry name" value="DinB/YfiT-like putative metalloenzymes"/>
    <property type="match status" value="1"/>
</dbReference>
<gene>
    <name evidence="5" type="ORF">F1D05_25180</name>
</gene>
<evidence type="ECO:0000256" key="1">
    <source>
        <dbReference type="ARBA" id="ARBA00022737"/>
    </source>
</evidence>
<evidence type="ECO:0000256" key="3">
    <source>
        <dbReference type="PROSITE-ProRule" id="PRU00023"/>
    </source>
</evidence>
<dbReference type="PROSITE" id="PS50297">
    <property type="entry name" value="ANK_REP_REGION"/>
    <property type="match status" value="1"/>
</dbReference>